<dbReference type="AlphaFoldDB" id="A0AAJ2S6N2"/>
<dbReference type="InterPro" id="IPR047765">
    <property type="entry name" value="GHMP_GYDIA-like"/>
</dbReference>
<dbReference type="EMBL" id="JAWXVH010000001">
    <property type="protein sequence ID" value="MDX6184911.1"/>
    <property type="molecule type" value="Genomic_DNA"/>
</dbReference>
<reference evidence="2 4" key="1">
    <citation type="submission" date="2023-11" db="EMBL/GenBank/DDBJ databases">
        <title>Unpublished Manusciprt.</title>
        <authorList>
            <person name="Saticioglu I.B."/>
            <person name="Ay H."/>
            <person name="Ajmi N."/>
            <person name="Altun S."/>
            <person name="Duman M."/>
        </authorList>
    </citation>
    <scope>NUCLEOTIDE SEQUENCE</scope>
    <source>
        <strain evidence="1 4">Fl-33</strain>
        <strain evidence="2">Fl-77</strain>
    </source>
</reference>
<organism evidence="2 3">
    <name type="scientific">Flavobacterium flavipigmentatum</name>
    <dbReference type="NCBI Taxonomy" id="2893884"/>
    <lineage>
        <taxon>Bacteria</taxon>
        <taxon>Pseudomonadati</taxon>
        <taxon>Bacteroidota</taxon>
        <taxon>Flavobacteriia</taxon>
        <taxon>Flavobacteriales</taxon>
        <taxon>Flavobacteriaceae</taxon>
        <taxon>Flavobacterium</taxon>
    </lineage>
</organism>
<evidence type="ECO:0000313" key="2">
    <source>
        <dbReference type="EMBL" id="MDX6184911.1"/>
    </source>
</evidence>
<dbReference type="Gene3D" id="3.30.230.10">
    <property type="match status" value="1"/>
</dbReference>
<dbReference type="GO" id="GO:0016301">
    <property type="term" value="F:kinase activity"/>
    <property type="evidence" value="ECO:0007669"/>
    <property type="project" value="UniProtKB-KW"/>
</dbReference>
<evidence type="ECO:0000313" key="3">
    <source>
        <dbReference type="Proteomes" id="UP001270053"/>
    </source>
</evidence>
<dbReference type="Proteomes" id="UP001270053">
    <property type="component" value="Unassembled WGS sequence"/>
</dbReference>
<comment type="caution">
    <text evidence="2">The sequence shown here is derived from an EMBL/GenBank/DDBJ whole genome shotgun (WGS) entry which is preliminary data.</text>
</comment>
<dbReference type="RefSeq" id="WP_229975914.1">
    <property type="nucleotide sequence ID" value="NZ_CP087133.1"/>
</dbReference>
<keyword evidence="2" id="KW-0418">Kinase</keyword>
<name>A0AAJ2S6N2_9FLAO</name>
<keyword evidence="2" id="KW-0808">Transferase</keyword>
<keyword evidence="4" id="KW-1185">Reference proteome</keyword>
<dbReference type="Proteomes" id="UP001278738">
    <property type="component" value="Unassembled WGS sequence"/>
</dbReference>
<dbReference type="SUPFAM" id="SSF54211">
    <property type="entry name" value="Ribosomal protein S5 domain 2-like"/>
    <property type="match status" value="1"/>
</dbReference>
<dbReference type="EMBL" id="JAWXVG010000001">
    <property type="protein sequence ID" value="MDX6181310.1"/>
    <property type="molecule type" value="Genomic_DNA"/>
</dbReference>
<dbReference type="InterPro" id="IPR014721">
    <property type="entry name" value="Ribsml_uS5_D2-typ_fold_subgr"/>
</dbReference>
<dbReference type="NCBIfam" id="NF040656">
    <property type="entry name" value="GHMP_GYDIA"/>
    <property type="match status" value="1"/>
</dbReference>
<gene>
    <name evidence="1" type="ORF">SGQ18_04050</name>
    <name evidence="2" type="ORF">SGQ44_04055</name>
</gene>
<proteinExistence type="predicted"/>
<evidence type="ECO:0000313" key="1">
    <source>
        <dbReference type="EMBL" id="MDX6181310.1"/>
    </source>
</evidence>
<evidence type="ECO:0000313" key="4">
    <source>
        <dbReference type="Proteomes" id="UP001278738"/>
    </source>
</evidence>
<sequence>MKRTFYSNGKLLITGEYLVLDGARAFALPTKFGQNLVVENGSEKQIQWKSHDSDGKIWFEDTISFSEIIDNSKSEVETVKTTLINILHEAYLLHPDFIKNAEGYNITTALTFPKNWGLGTSSTLLNNIAQWLAIDAYTLLKNSFGGSGYDIACAQNNTPIVYYLENNLPVVEKVNFDPEFTKNIYFVYLNKKQSSKAAIHSYYTQKNNNLKEKIIANNQITTAFLSAESLTEFRIAIENHEIHLSTILQTKTIKESEFPDFPGAIKSLGAWGGDFVMVLSDENPTTYFISKGYETIISYNEMILKK</sequence>
<accession>A0AAJ2S6N2</accession>
<dbReference type="InterPro" id="IPR020568">
    <property type="entry name" value="Ribosomal_Su5_D2-typ_SF"/>
</dbReference>
<protein>
    <submittedName>
        <fullName evidence="2">GYDIA family GHMP kinase</fullName>
    </submittedName>
</protein>